<dbReference type="InterPro" id="IPR012337">
    <property type="entry name" value="RNaseH-like_sf"/>
</dbReference>
<comment type="caution">
    <text evidence="3">The sequence shown here is derived from an EMBL/GenBank/DDBJ whole genome shotgun (WGS) entry which is preliminary data.</text>
</comment>
<dbReference type="Proteomes" id="UP000092600">
    <property type="component" value="Unassembled WGS sequence"/>
</dbReference>
<dbReference type="InterPro" id="IPR007021">
    <property type="entry name" value="DUF659"/>
</dbReference>
<dbReference type="EMBL" id="LSRQ01007910">
    <property type="protein sequence ID" value="OAY64417.1"/>
    <property type="molecule type" value="Genomic_DNA"/>
</dbReference>
<gene>
    <name evidence="3" type="ORF">ACMD2_12940</name>
</gene>
<name>A0A199UHQ1_ANACO</name>
<accession>A0A199UHQ1</accession>
<dbReference type="Pfam" id="PF04937">
    <property type="entry name" value="DUF659"/>
    <property type="match status" value="1"/>
</dbReference>
<evidence type="ECO:0000256" key="1">
    <source>
        <dbReference type="SAM" id="MobiDB-lite"/>
    </source>
</evidence>
<dbReference type="PANTHER" id="PTHR32166">
    <property type="entry name" value="OSJNBA0013A04.12 PROTEIN"/>
    <property type="match status" value="1"/>
</dbReference>
<reference evidence="3 4" key="1">
    <citation type="journal article" date="2016" name="DNA Res.">
        <title>The draft genome of MD-2 pineapple using hybrid error correction of long reads.</title>
        <authorList>
            <person name="Redwan R.M."/>
            <person name="Saidin A."/>
            <person name="Kumar S.V."/>
        </authorList>
    </citation>
    <scope>NUCLEOTIDE SEQUENCE [LARGE SCALE GENOMIC DNA]</scope>
    <source>
        <strain evidence="4">cv. MD2</strain>
        <tissue evidence="3">Leaf</tissue>
    </source>
</reference>
<feature type="domain" description="DUF659" evidence="2">
    <location>
        <begin position="11"/>
        <end position="103"/>
    </location>
</feature>
<organism evidence="3 4">
    <name type="scientific">Ananas comosus</name>
    <name type="common">Pineapple</name>
    <name type="synonym">Ananas ananas</name>
    <dbReference type="NCBI Taxonomy" id="4615"/>
    <lineage>
        <taxon>Eukaryota</taxon>
        <taxon>Viridiplantae</taxon>
        <taxon>Streptophyta</taxon>
        <taxon>Embryophyta</taxon>
        <taxon>Tracheophyta</taxon>
        <taxon>Spermatophyta</taxon>
        <taxon>Magnoliopsida</taxon>
        <taxon>Liliopsida</taxon>
        <taxon>Poales</taxon>
        <taxon>Bromeliaceae</taxon>
        <taxon>Bromelioideae</taxon>
        <taxon>Ananas</taxon>
    </lineage>
</organism>
<feature type="region of interest" description="Disordered" evidence="1">
    <location>
        <begin position="333"/>
        <end position="367"/>
    </location>
</feature>
<sequence length="721" mass="82841">MVFEWLHNYVSDLKGRAFTNVIAYSPGCALFINSFECSRERKTAMYLKDILSSIIEDIGPNNVVQLITNNGRNFLAASDMLVGKYPRMYKTRCVAHATQKELKHPCATRFASNFFVLQSLVHVENELRLFVASAEWRVSNLNKSRQVKKVTELIQNYDFWNRAKEVLQALEPVVRILRLVDGEGSTSGYLYDAMEKAKETIKCGLGNNQNKFIRIWELFDERRNENIMHPIHAAAALLNPAYICREGFRESREMKDSIGVWWNYCGDPLTMLRKYAVHILNQPYSSSSCERNWSAYEAAQTKKKKQIISGYMEDSNGYDVKLSDSASRPEGLLRANKVEEPPLGTHKLQESEEDPIPQGPATSKRTTMQGRCYGYGEEYITGKQCKNSSLHMLPAQKKGDMDAESETVKEEGCELQQVEEGNVYEATSIKESNNQTQLILNDDRNLHSLIDFGIAKATRVEFTTVASLIMIANPEHKVPSKNSCLQFARKKPGHKFFSNSRKWRLKSSDIVLRIDWMKKYRQVPFDSGPNKVTTHSIEGVDLVLSPGYLKTYKLMRLGPKQGKVTIYSMEERVSQRPVTPIKLHQFSNQQEVEIATMLRQQERSQDLKIQRLLRNSNLEEAYIAYNLVHGYKELGSVLGMAHPCSRFLAYEQAKLKESIVEWAIALDTSGIWQIYRRIELFFRCVGIIKNLQQLVQEYVSCLIIEEENKPKQSYEWWSIAE</sequence>
<dbReference type="SUPFAM" id="SSF53098">
    <property type="entry name" value="Ribonuclease H-like"/>
    <property type="match status" value="1"/>
</dbReference>
<evidence type="ECO:0000313" key="3">
    <source>
        <dbReference type="EMBL" id="OAY64417.1"/>
    </source>
</evidence>
<evidence type="ECO:0000313" key="4">
    <source>
        <dbReference type="Proteomes" id="UP000092600"/>
    </source>
</evidence>
<dbReference type="AlphaFoldDB" id="A0A199UHQ1"/>
<proteinExistence type="predicted"/>
<protein>
    <recommendedName>
        <fullName evidence="2">DUF659 domain-containing protein</fullName>
    </recommendedName>
</protein>
<dbReference type="PANTHER" id="PTHR32166:SF63">
    <property type="entry name" value="HAT TRANSPOSON SUPERFAMILY PROTEIN"/>
    <property type="match status" value="1"/>
</dbReference>
<dbReference type="Pfam" id="PF08284">
    <property type="entry name" value="RVP_2"/>
    <property type="match status" value="1"/>
</dbReference>
<dbReference type="STRING" id="4615.A0A199UHQ1"/>
<evidence type="ECO:0000259" key="2">
    <source>
        <dbReference type="Pfam" id="PF04937"/>
    </source>
</evidence>